<dbReference type="Gene3D" id="3.90.79.10">
    <property type="entry name" value="Nucleoside Triphosphate Pyrophosphohydrolase"/>
    <property type="match status" value="1"/>
</dbReference>
<protein>
    <recommendedName>
        <fullName evidence="1">Nudix hydrolase domain-containing protein</fullName>
    </recommendedName>
</protein>
<dbReference type="InterPro" id="IPR000086">
    <property type="entry name" value="NUDIX_hydrolase_dom"/>
</dbReference>
<dbReference type="PROSITE" id="PS51462">
    <property type="entry name" value="NUDIX"/>
    <property type="match status" value="1"/>
</dbReference>
<organism evidence="2 3">
    <name type="scientific">Aulographum hederae CBS 113979</name>
    <dbReference type="NCBI Taxonomy" id="1176131"/>
    <lineage>
        <taxon>Eukaryota</taxon>
        <taxon>Fungi</taxon>
        <taxon>Dikarya</taxon>
        <taxon>Ascomycota</taxon>
        <taxon>Pezizomycotina</taxon>
        <taxon>Dothideomycetes</taxon>
        <taxon>Pleosporomycetidae</taxon>
        <taxon>Aulographales</taxon>
        <taxon>Aulographaceae</taxon>
    </lineage>
</organism>
<dbReference type="PANTHER" id="PTHR43736:SF1">
    <property type="entry name" value="DIHYDRONEOPTERIN TRIPHOSPHATE DIPHOSPHATASE"/>
    <property type="match status" value="1"/>
</dbReference>
<keyword evidence="3" id="KW-1185">Reference proteome</keyword>
<dbReference type="OrthoDB" id="276276at2759"/>
<dbReference type="Pfam" id="PF00293">
    <property type="entry name" value="NUDIX"/>
    <property type="match status" value="1"/>
</dbReference>
<dbReference type="AlphaFoldDB" id="A0A6G1GPG4"/>
<dbReference type="Proteomes" id="UP000800041">
    <property type="component" value="Unassembled WGS sequence"/>
</dbReference>
<dbReference type="EMBL" id="ML977182">
    <property type="protein sequence ID" value="KAF1982647.1"/>
    <property type="molecule type" value="Genomic_DNA"/>
</dbReference>
<name>A0A6G1GPG4_9PEZI</name>
<dbReference type="SUPFAM" id="SSF55811">
    <property type="entry name" value="Nudix"/>
    <property type="match status" value="1"/>
</dbReference>
<evidence type="ECO:0000313" key="2">
    <source>
        <dbReference type="EMBL" id="KAF1982647.1"/>
    </source>
</evidence>
<gene>
    <name evidence="2" type="ORF">K402DRAFT_362512</name>
</gene>
<dbReference type="CDD" id="cd02883">
    <property type="entry name" value="NUDIX_Hydrolase"/>
    <property type="match status" value="1"/>
</dbReference>
<sequence>MSEEETNPPSFTFKPHPSTHPFSVPSTTYLLTNPTLPYTHIATSALVFSSPSPTQPPGSRILLLQRAATDTLPHLWEPPGGACDPTDLSILHSAARELWEETGLVATEVGPVVGGVVGFVSASGKRIGRVGFLVGIGAGRERGEMKVKLNPREHQKFVWATREEVERGRCGDVVLEFTKDEVRNLVLEAFDVGGRESESG</sequence>
<dbReference type="InterPro" id="IPR015797">
    <property type="entry name" value="NUDIX_hydrolase-like_dom_sf"/>
</dbReference>
<reference evidence="2" key="1">
    <citation type="journal article" date="2020" name="Stud. Mycol.">
        <title>101 Dothideomycetes genomes: a test case for predicting lifestyles and emergence of pathogens.</title>
        <authorList>
            <person name="Haridas S."/>
            <person name="Albert R."/>
            <person name="Binder M."/>
            <person name="Bloem J."/>
            <person name="Labutti K."/>
            <person name="Salamov A."/>
            <person name="Andreopoulos B."/>
            <person name="Baker S."/>
            <person name="Barry K."/>
            <person name="Bills G."/>
            <person name="Bluhm B."/>
            <person name="Cannon C."/>
            <person name="Castanera R."/>
            <person name="Culley D."/>
            <person name="Daum C."/>
            <person name="Ezra D."/>
            <person name="Gonzalez J."/>
            <person name="Henrissat B."/>
            <person name="Kuo A."/>
            <person name="Liang C."/>
            <person name="Lipzen A."/>
            <person name="Lutzoni F."/>
            <person name="Magnuson J."/>
            <person name="Mondo S."/>
            <person name="Nolan M."/>
            <person name="Ohm R."/>
            <person name="Pangilinan J."/>
            <person name="Park H.-J."/>
            <person name="Ramirez L."/>
            <person name="Alfaro M."/>
            <person name="Sun H."/>
            <person name="Tritt A."/>
            <person name="Yoshinaga Y."/>
            <person name="Zwiers L.-H."/>
            <person name="Turgeon B."/>
            <person name="Goodwin S."/>
            <person name="Spatafora J."/>
            <person name="Crous P."/>
            <person name="Grigoriev I."/>
        </authorList>
    </citation>
    <scope>NUCLEOTIDE SEQUENCE</scope>
    <source>
        <strain evidence="2">CBS 113979</strain>
    </source>
</reference>
<dbReference type="PANTHER" id="PTHR43736">
    <property type="entry name" value="ADP-RIBOSE PYROPHOSPHATASE"/>
    <property type="match status" value="1"/>
</dbReference>
<evidence type="ECO:0000313" key="3">
    <source>
        <dbReference type="Proteomes" id="UP000800041"/>
    </source>
</evidence>
<feature type="domain" description="Nudix hydrolase" evidence="1">
    <location>
        <begin position="38"/>
        <end position="183"/>
    </location>
</feature>
<accession>A0A6G1GPG4</accession>
<proteinExistence type="predicted"/>
<evidence type="ECO:0000259" key="1">
    <source>
        <dbReference type="PROSITE" id="PS51462"/>
    </source>
</evidence>